<evidence type="ECO:0000256" key="5">
    <source>
        <dbReference type="ARBA" id="ARBA00023054"/>
    </source>
</evidence>
<proteinExistence type="predicted"/>
<feature type="region of interest" description="Disordered" evidence="8">
    <location>
        <begin position="605"/>
        <end position="707"/>
    </location>
</feature>
<evidence type="ECO:0000256" key="3">
    <source>
        <dbReference type="ARBA" id="ARBA00022741"/>
    </source>
</evidence>
<keyword evidence="6" id="KW-0342">GTP-binding</keyword>
<feature type="compositionally biased region" description="Low complexity" evidence="8">
    <location>
        <begin position="542"/>
        <end position="552"/>
    </location>
</feature>
<dbReference type="CDD" id="cd00051">
    <property type="entry name" value="EFh"/>
    <property type="match status" value="1"/>
</dbReference>
<dbReference type="SMART" id="SM00174">
    <property type="entry name" value="RHO"/>
    <property type="match status" value="1"/>
</dbReference>
<dbReference type="Pfam" id="PF00071">
    <property type="entry name" value="Ras"/>
    <property type="match status" value="1"/>
</dbReference>
<dbReference type="EMBL" id="GGLE01000161">
    <property type="protein sequence ID" value="MBY04287.1"/>
    <property type="molecule type" value="Transcribed_RNA"/>
</dbReference>
<feature type="compositionally biased region" description="Polar residues" evidence="8">
    <location>
        <begin position="691"/>
        <end position="704"/>
    </location>
</feature>
<evidence type="ECO:0000256" key="4">
    <source>
        <dbReference type="ARBA" id="ARBA00022837"/>
    </source>
</evidence>
<dbReference type="PRINTS" id="PR00449">
    <property type="entry name" value="RASTRNSFRMNG"/>
</dbReference>
<dbReference type="NCBIfam" id="TIGR00231">
    <property type="entry name" value="small_GTP"/>
    <property type="match status" value="1"/>
</dbReference>
<dbReference type="GO" id="GO:0005509">
    <property type="term" value="F:calcium ion binding"/>
    <property type="evidence" value="ECO:0007669"/>
    <property type="project" value="InterPro"/>
</dbReference>
<keyword evidence="2" id="KW-0963">Cytoplasm</keyword>
<dbReference type="SMART" id="SM00176">
    <property type="entry name" value="RAN"/>
    <property type="match status" value="1"/>
</dbReference>
<dbReference type="PROSITE" id="PS50222">
    <property type="entry name" value="EF_HAND_2"/>
    <property type="match status" value="1"/>
</dbReference>
<dbReference type="CDD" id="cd00154">
    <property type="entry name" value="Rab"/>
    <property type="match status" value="1"/>
</dbReference>
<comment type="subcellular location">
    <subcellularLocation>
        <location evidence="1">Cytoplasm</location>
    </subcellularLocation>
</comment>
<evidence type="ECO:0000259" key="9">
    <source>
        <dbReference type="PROSITE" id="PS50222"/>
    </source>
</evidence>
<feature type="compositionally biased region" description="Polar residues" evidence="8">
    <location>
        <begin position="72"/>
        <end position="88"/>
    </location>
</feature>
<evidence type="ECO:0000256" key="7">
    <source>
        <dbReference type="SAM" id="Coils"/>
    </source>
</evidence>
<keyword evidence="3" id="KW-0547">Nucleotide-binding</keyword>
<protein>
    <submittedName>
        <fullName evidence="10">Putative gtp-binding protein</fullName>
    </submittedName>
</protein>
<dbReference type="PANTHER" id="PTHR47977">
    <property type="entry name" value="RAS-RELATED PROTEIN RAB"/>
    <property type="match status" value="1"/>
</dbReference>
<dbReference type="InterPro" id="IPR050227">
    <property type="entry name" value="Rab"/>
</dbReference>
<dbReference type="GO" id="GO:0005525">
    <property type="term" value="F:GTP binding"/>
    <property type="evidence" value="ECO:0007669"/>
    <property type="project" value="UniProtKB-KW"/>
</dbReference>
<dbReference type="SUPFAM" id="SSF52540">
    <property type="entry name" value="P-loop containing nucleoside triphosphate hydrolases"/>
    <property type="match status" value="1"/>
</dbReference>
<dbReference type="PROSITE" id="PS00018">
    <property type="entry name" value="EF_HAND_1"/>
    <property type="match status" value="1"/>
</dbReference>
<dbReference type="InterPro" id="IPR027417">
    <property type="entry name" value="P-loop_NTPase"/>
</dbReference>
<dbReference type="InterPro" id="IPR001806">
    <property type="entry name" value="Small_GTPase"/>
</dbReference>
<dbReference type="SMART" id="SM00175">
    <property type="entry name" value="RAB"/>
    <property type="match status" value="1"/>
</dbReference>
<feature type="compositionally biased region" description="Basic and acidic residues" evidence="8">
    <location>
        <begin position="382"/>
        <end position="391"/>
    </location>
</feature>
<dbReference type="FunFam" id="3.40.50.300:FF:001348">
    <property type="entry name" value="Ras and EF-hand domain-containing protein"/>
    <property type="match status" value="1"/>
</dbReference>
<feature type="region of interest" description="Disordered" evidence="8">
    <location>
        <begin position="438"/>
        <end position="552"/>
    </location>
</feature>
<dbReference type="SMART" id="SM00177">
    <property type="entry name" value="ARF"/>
    <property type="match status" value="1"/>
</dbReference>
<evidence type="ECO:0000256" key="6">
    <source>
        <dbReference type="ARBA" id="ARBA00023134"/>
    </source>
</evidence>
<dbReference type="Pfam" id="PF13499">
    <property type="entry name" value="EF-hand_7"/>
    <property type="match status" value="1"/>
</dbReference>
<dbReference type="PROSITE" id="PS51419">
    <property type="entry name" value="RAB"/>
    <property type="match status" value="1"/>
</dbReference>
<accession>A0A2R5L4A3</accession>
<dbReference type="InterPro" id="IPR018247">
    <property type="entry name" value="EF_Hand_1_Ca_BS"/>
</dbReference>
<dbReference type="InterPro" id="IPR011992">
    <property type="entry name" value="EF-hand-dom_pair"/>
</dbReference>
<dbReference type="InterPro" id="IPR005225">
    <property type="entry name" value="Small_GTP-bd"/>
</dbReference>
<keyword evidence="4" id="KW-0106">Calcium</keyword>
<dbReference type="SUPFAM" id="SSF47473">
    <property type="entry name" value="EF-hand"/>
    <property type="match status" value="1"/>
</dbReference>
<organism evidence="10">
    <name type="scientific">Ornithodoros turicata</name>
    <dbReference type="NCBI Taxonomy" id="34597"/>
    <lineage>
        <taxon>Eukaryota</taxon>
        <taxon>Metazoa</taxon>
        <taxon>Ecdysozoa</taxon>
        <taxon>Arthropoda</taxon>
        <taxon>Chelicerata</taxon>
        <taxon>Arachnida</taxon>
        <taxon>Acari</taxon>
        <taxon>Parasitiformes</taxon>
        <taxon>Ixodida</taxon>
        <taxon>Ixodoidea</taxon>
        <taxon>Argasidae</taxon>
        <taxon>Ornithodorinae</taxon>
        <taxon>Ornithodoros</taxon>
    </lineage>
</organism>
<evidence type="ECO:0000313" key="10">
    <source>
        <dbReference type="EMBL" id="MBY04287.1"/>
    </source>
</evidence>
<feature type="region of interest" description="Disordered" evidence="8">
    <location>
        <begin position="376"/>
        <end position="416"/>
    </location>
</feature>
<dbReference type="PROSITE" id="PS51421">
    <property type="entry name" value="RAS"/>
    <property type="match status" value="1"/>
</dbReference>
<dbReference type="Gene3D" id="3.40.50.300">
    <property type="entry name" value="P-loop containing nucleotide triphosphate hydrolases"/>
    <property type="match status" value="1"/>
</dbReference>
<dbReference type="PROSITE" id="PS51417">
    <property type="entry name" value="ARF"/>
    <property type="match status" value="1"/>
</dbReference>
<keyword evidence="5 7" id="KW-0175">Coiled coil</keyword>
<feature type="coiled-coil region" evidence="7">
    <location>
        <begin position="149"/>
        <end position="231"/>
    </location>
</feature>
<dbReference type="GO" id="GO:0005737">
    <property type="term" value="C:cytoplasm"/>
    <property type="evidence" value="ECO:0007669"/>
    <property type="project" value="UniProtKB-SubCell"/>
</dbReference>
<dbReference type="Gene3D" id="1.10.238.10">
    <property type="entry name" value="EF-hand"/>
    <property type="match status" value="1"/>
</dbReference>
<dbReference type="SMART" id="SM00173">
    <property type="entry name" value="RAS"/>
    <property type="match status" value="1"/>
</dbReference>
<name>A0A2R5L4A3_9ACAR</name>
<dbReference type="PROSITE" id="PS51420">
    <property type="entry name" value="RHO"/>
    <property type="match status" value="1"/>
</dbReference>
<dbReference type="GO" id="GO:0003924">
    <property type="term" value="F:GTPase activity"/>
    <property type="evidence" value="ECO:0007669"/>
    <property type="project" value="InterPro"/>
</dbReference>
<dbReference type="SMART" id="SM00054">
    <property type="entry name" value="EFh"/>
    <property type="match status" value="2"/>
</dbReference>
<feature type="domain" description="EF-hand" evidence="9">
    <location>
        <begin position="35"/>
        <end position="70"/>
    </location>
</feature>
<evidence type="ECO:0000256" key="8">
    <source>
        <dbReference type="SAM" id="MobiDB-lite"/>
    </source>
</evidence>
<feature type="coiled-coil region" evidence="7">
    <location>
        <begin position="263"/>
        <end position="353"/>
    </location>
</feature>
<dbReference type="InterPro" id="IPR002048">
    <property type="entry name" value="EF_hand_dom"/>
</dbReference>
<evidence type="ECO:0000256" key="2">
    <source>
        <dbReference type="ARBA" id="ARBA00022490"/>
    </source>
</evidence>
<feature type="region of interest" description="Disordered" evidence="8">
    <location>
        <begin position="72"/>
        <end position="99"/>
    </location>
</feature>
<evidence type="ECO:0000256" key="1">
    <source>
        <dbReference type="ARBA" id="ARBA00004496"/>
    </source>
</evidence>
<dbReference type="AlphaFoldDB" id="A0A2R5L4A3"/>
<reference evidence="10" key="1">
    <citation type="submission" date="2018-03" db="EMBL/GenBank/DDBJ databases">
        <title>The relapsing fever spirochete Borrelia turicatae persists in the highly oxidative environment of its soft-bodied tick vector.</title>
        <authorList>
            <person name="Bourret T.J."/>
            <person name="Boyle W.K."/>
            <person name="Valenzuela J.G."/>
            <person name="Oliveira F."/>
            <person name="Lopez J.E."/>
        </authorList>
    </citation>
    <scope>NUCLEOTIDE SEQUENCE</scope>
    <source>
        <strain evidence="10">Kansas strain/isolate</strain>
        <tissue evidence="10">Salivary glands</tissue>
    </source>
</reference>
<sequence>MATLQLEQLFKACDTSGTGFLDQEELRKLCSRFSITSQDADAIFEDLDHDRDGKIDFNDFKQGFSDFLTQYPGTCGDTPSPSRSSSVEEATDRRESVTDVGQLGDKVWTTHKAWQNLTTELAKAGNMINQESLNALYKELQKTDRPQVVERFEDVIADLLDNMKRLQEENCQLESTWLREKKEHESHLRRMEEEMDSQVKIMEQQAKEKAQEEAEAQRKNLQARMSEEMDELQSHVSLFEKVEKWLRANESHDKKLTSVHSKLDEALQENRQLRLSLMDTQSNVALTRSELAQIRTQYENKCKQLYDERDKIMNVLQEQGFVTRQLQHLQDANKRLQDTNDILRSVLEKAEKMSPQQVPRRESILSDYFGQEFLSPRAPSRSLRDRPHFLDPDEEERASAIWSKGGSPPSPVMTNELSLAPVSEGTEADQPGLAEMAPLSSLDEPEDGNSLTFKPRIVHETLGQRRRSSTSSSLSSPVQTLEAATPEEEVQPEPTMVTVPVQTRASATPPPTAPRTKRPSVTERGTESLPVALGESVSPDLSISASSESGIGSRNTWCSLESVEASPQATPSRAALSSRRISEIKRQLGVDPTTARYHRTASPVDIFRRPSNPNVAAYTRRQRSLSPQKPVSLPVPLPRTRSIPQEPATRPRKHLSRQLASSPSCDDVFIKEEVSASSEPPTPVPRKMSRRSSSQPTMSDSGSPKATEATGEVFGFCSGPPEQTFKVVFVGDASVGKSSFIMRLSKGIFLPQLTSTLGVDFQTKNVSIDEKNICLQLWDTAGQERFRCITQSYFRKADGVMLMYDCTNEQSFVHVRQWANDLEEAASRGVPIMLVCNKTDLREWALSQGNTVISREEGEKIAEEIKAIFIETSAKDGSNIQEAVASLTRAMIAKSIPRESGDVQLAQTPSKSKCCNK</sequence>